<keyword evidence="2" id="KW-1185">Reference proteome</keyword>
<gene>
    <name evidence="1" type="ORF">C8J48_2257</name>
</gene>
<organism evidence="1 2">
    <name type="scientific">Desmospora activa DSM 45169</name>
    <dbReference type="NCBI Taxonomy" id="1121389"/>
    <lineage>
        <taxon>Bacteria</taxon>
        <taxon>Bacillati</taxon>
        <taxon>Bacillota</taxon>
        <taxon>Bacilli</taxon>
        <taxon>Bacillales</taxon>
        <taxon>Thermoactinomycetaceae</taxon>
        <taxon>Desmospora</taxon>
    </lineage>
</organism>
<comment type="caution">
    <text evidence="1">The sequence shown here is derived from an EMBL/GenBank/DDBJ whole genome shotgun (WGS) entry which is preliminary data.</text>
</comment>
<dbReference type="OrthoDB" id="2990381at2"/>
<protein>
    <submittedName>
        <fullName evidence="1">Uncharacterized protein DUF1292</fullName>
    </submittedName>
</protein>
<evidence type="ECO:0000313" key="1">
    <source>
        <dbReference type="EMBL" id="PTM59628.1"/>
    </source>
</evidence>
<reference evidence="1 2" key="1">
    <citation type="submission" date="2018-04" db="EMBL/GenBank/DDBJ databases">
        <title>Genomic Encyclopedia of Archaeal and Bacterial Type Strains, Phase II (KMG-II): from individual species to whole genera.</title>
        <authorList>
            <person name="Goeker M."/>
        </authorList>
    </citation>
    <scope>NUCLEOTIDE SEQUENCE [LARGE SCALE GENOMIC DNA]</scope>
    <source>
        <strain evidence="1 2">DSM 45169</strain>
    </source>
</reference>
<dbReference type="AlphaFoldDB" id="A0A2T4ZCK2"/>
<dbReference type="Pfam" id="PF06949">
    <property type="entry name" value="DUF1292"/>
    <property type="match status" value="1"/>
</dbReference>
<evidence type="ECO:0000313" key="2">
    <source>
        <dbReference type="Proteomes" id="UP000241639"/>
    </source>
</evidence>
<dbReference type="EMBL" id="PZZP01000001">
    <property type="protein sequence ID" value="PTM59628.1"/>
    <property type="molecule type" value="Genomic_DNA"/>
</dbReference>
<accession>A0A2T4ZCK2</accession>
<name>A0A2T4ZCK2_9BACL</name>
<proteinExistence type="predicted"/>
<dbReference type="InterPro" id="IPR009711">
    <property type="entry name" value="UPF0473"/>
</dbReference>
<dbReference type="RefSeq" id="WP_107726761.1">
    <property type="nucleotide sequence ID" value="NZ_PZZP01000001.1"/>
</dbReference>
<dbReference type="Proteomes" id="UP000241639">
    <property type="component" value="Unassembled WGS sequence"/>
</dbReference>
<sequence length="102" mass="11905">MNGREEERMAKSLNVLESIWGRELVLGDEEGADTDSRFHLLRELDINGRHYALLRKSEGMDSDAYLFRVTPEGDSHRIVHVEDEYEWEEVADAIDEMLYFGE</sequence>